<keyword evidence="1" id="KW-0472">Membrane</keyword>
<feature type="transmembrane region" description="Helical" evidence="1">
    <location>
        <begin position="88"/>
        <end position="104"/>
    </location>
</feature>
<dbReference type="RefSeq" id="WP_353333027.1">
    <property type="nucleotide sequence ID" value="NZ_AP028055.1"/>
</dbReference>
<proteinExistence type="predicted"/>
<gene>
    <name evidence="2" type="ORF">BSYN_05110</name>
</gene>
<evidence type="ECO:0000313" key="3">
    <source>
        <dbReference type="Proteomes" id="UP001496674"/>
    </source>
</evidence>
<sequence length="112" mass="12362">MKKYTSLLFLLGAALVLIGAASYITRWTLSPYVFSAGALIVALVQILLTPYNGNDLIVKRLRRQQILGAIFLVASGVLMFALPHGNEWMLSLTIAAVFELYAAFRMPKTDVE</sequence>
<evidence type="ECO:0000256" key="1">
    <source>
        <dbReference type="SAM" id="Phobius"/>
    </source>
</evidence>
<keyword evidence="3" id="KW-1185">Reference proteome</keyword>
<keyword evidence="1" id="KW-1133">Transmembrane helix</keyword>
<feature type="transmembrane region" description="Helical" evidence="1">
    <location>
        <begin position="65"/>
        <end position="82"/>
    </location>
</feature>
<feature type="transmembrane region" description="Helical" evidence="1">
    <location>
        <begin position="32"/>
        <end position="53"/>
    </location>
</feature>
<evidence type="ECO:0008006" key="4">
    <source>
        <dbReference type="Google" id="ProtNLM"/>
    </source>
</evidence>
<protein>
    <recommendedName>
        <fullName evidence="4">Acid-resistance membrane protein</fullName>
    </recommendedName>
</protein>
<reference evidence="2 3" key="1">
    <citation type="submission" date="2023-04" db="EMBL/GenBank/DDBJ databases">
        <title>Draft genome sequence of acteroides sedimenti strain YN3PY1.</title>
        <authorList>
            <person name="Yoshida N."/>
        </authorList>
    </citation>
    <scope>NUCLEOTIDE SEQUENCE [LARGE SCALE GENOMIC DNA]</scope>
    <source>
        <strain evidence="2 3">YN3PY1</strain>
    </source>
</reference>
<name>A0ABN6Z7G6_9BACE</name>
<evidence type="ECO:0000313" key="2">
    <source>
        <dbReference type="EMBL" id="BEG98246.1"/>
    </source>
</evidence>
<dbReference type="Proteomes" id="UP001496674">
    <property type="component" value="Chromosome"/>
</dbReference>
<keyword evidence="1" id="KW-0812">Transmembrane</keyword>
<accession>A0ABN6Z7G6</accession>
<dbReference type="EMBL" id="AP028055">
    <property type="protein sequence ID" value="BEG98246.1"/>
    <property type="molecule type" value="Genomic_DNA"/>
</dbReference>
<organism evidence="2 3">
    <name type="scientific">Bacteroides sedimenti</name>
    <dbReference type="NCBI Taxonomy" id="2136147"/>
    <lineage>
        <taxon>Bacteria</taxon>
        <taxon>Pseudomonadati</taxon>
        <taxon>Bacteroidota</taxon>
        <taxon>Bacteroidia</taxon>
        <taxon>Bacteroidales</taxon>
        <taxon>Bacteroidaceae</taxon>
        <taxon>Bacteroides</taxon>
    </lineage>
</organism>